<dbReference type="EMBL" id="QKYT01000152">
    <property type="protein sequence ID" value="RIA91453.1"/>
    <property type="molecule type" value="Genomic_DNA"/>
</dbReference>
<comment type="caution">
    <text evidence="1">The sequence shown here is derived from an EMBL/GenBank/DDBJ whole genome shotgun (WGS) entry which is preliminary data.</text>
</comment>
<reference evidence="1 2" key="1">
    <citation type="submission" date="2018-06" db="EMBL/GenBank/DDBJ databases">
        <title>Comparative genomics reveals the genomic features of Rhizophagus irregularis, R. cerebriforme, R. diaphanum and Gigaspora rosea, and their symbiotic lifestyle signature.</title>
        <authorList>
            <person name="Morin E."/>
            <person name="San Clemente H."/>
            <person name="Chen E.C.H."/>
            <person name="De La Providencia I."/>
            <person name="Hainaut M."/>
            <person name="Kuo A."/>
            <person name="Kohler A."/>
            <person name="Murat C."/>
            <person name="Tang N."/>
            <person name="Roy S."/>
            <person name="Loubradou J."/>
            <person name="Henrissat B."/>
            <person name="Grigoriev I.V."/>
            <person name="Corradi N."/>
            <person name="Roux C."/>
            <person name="Martin F.M."/>
        </authorList>
    </citation>
    <scope>NUCLEOTIDE SEQUENCE [LARGE SCALE GENOMIC DNA]</scope>
    <source>
        <strain evidence="1 2">DAOM 227022</strain>
    </source>
</reference>
<keyword evidence="2" id="KW-1185">Reference proteome</keyword>
<dbReference type="AlphaFoldDB" id="A0A397SZU0"/>
<sequence length="127" mass="15142">MAQIYLYYITNANLKLRFFSSDLREGELKVTIQKVTTAMINNDNLFVKKEKEEKEEEFFFLIKIINLDEENTNNLIMADFLYLNTSDFEEKYDKDNINSNISIQPQPVDHENLNVNFEELLNKEFEI</sequence>
<evidence type="ECO:0000313" key="1">
    <source>
        <dbReference type="EMBL" id="RIA91453.1"/>
    </source>
</evidence>
<accession>A0A397SZU0</accession>
<dbReference type="OrthoDB" id="2440990at2759"/>
<gene>
    <name evidence="1" type="ORF">C1645_822046</name>
</gene>
<dbReference type="Proteomes" id="UP000265703">
    <property type="component" value="Unassembled WGS sequence"/>
</dbReference>
<proteinExistence type="predicted"/>
<organism evidence="1 2">
    <name type="scientific">Glomus cerebriforme</name>
    <dbReference type="NCBI Taxonomy" id="658196"/>
    <lineage>
        <taxon>Eukaryota</taxon>
        <taxon>Fungi</taxon>
        <taxon>Fungi incertae sedis</taxon>
        <taxon>Mucoromycota</taxon>
        <taxon>Glomeromycotina</taxon>
        <taxon>Glomeromycetes</taxon>
        <taxon>Glomerales</taxon>
        <taxon>Glomeraceae</taxon>
        <taxon>Glomus</taxon>
    </lineage>
</organism>
<evidence type="ECO:0000313" key="2">
    <source>
        <dbReference type="Proteomes" id="UP000265703"/>
    </source>
</evidence>
<name>A0A397SZU0_9GLOM</name>
<protein>
    <submittedName>
        <fullName evidence="1">Uncharacterized protein</fullName>
    </submittedName>
</protein>